<dbReference type="InterPro" id="IPR002641">
    <property type="entry name" value="PNPLA_dom"/>
</dbReference>
<dbReference type="InterPro" id="IPR050301">
    <property type="entry name" value="NTE"/>
</dbReference>
<dbReference type="Proteomes" id="UP001410394">
    <property type="component" value="Unassembled WGS sequence"/>
</dbReference>
<gene>
    <name evidence="7" type="ORF">ABDB84_07320</name>
</gene>
<feature type="short sequence motif" description="GXSXG" evidence="4">
    <location>
        <begin position="81"/>
        <end position="85"/>
    </location>
</feature>
<feature type="short sequence motif" description="DGA/G" evidence="4">
    <location>
        <begin position="195"/>
        <end position="197"/>
    </location>
</feature>
<evidence type="ECO:0000256" key="3">
    <source>
        <dbReference type="ARBA" id="ARBA00023098"/>
    </source>
</evidence>
<dbReference type="Gene3D" id="3.40.1090.10">
    <property type="entry name" value="Cytosolic phospholipase A2 catalytic domain"/>
    <property type="match status" value="2"/>
</dbReference>
<dbReference type="InterPro" id="IPR016035">
    <property type="entry name" value="Acyl_Trfase/lysoPLipase"/>
</dbReference>
<feature type="active site" description="Proton acceptor" evidence="4">
    <location>
        <position position="195"/>
    </location>
</feature>
<dbReference type="SUPFAM" id="SSF52151">
    <property type="entry name" value="FabD/lysophospholipase-like"/>
    <property type="match status" value="1"/>
</dbReference>
<evidence type="ECO:0000256" key="5">
    <source>
        <dbReference type="SAM" id="SignalP"/>
    </source>
</evidence>
<evidence type="ECO:0000259" key="6">
    <source>
        <dbReference type="PROSITE" id="PS51635"/>
    </source>
</evidence>
<feature type="chain" id="PRO_5046513533" evidence="5">
    <location>
        <begin position="19"/>
        <end position="301"/>
    </location>
</feature>
<feature type="signal peptide" evidence="5">
    <location>
        <begin position="1"/>
        <end position="18"/>
    </location>
</feature>
<evidence type="ECO:0000256" key="1">
    <source>
        <dbReference type="ARBA" id="ARBA00022801"/>
    </source>
</evidence>
<feature type="domain" description="PNPLA" evidence="6">
    <location>
        <begin position="50"/>
        <end position="208"/>
    </location>
</feature>
<dbReference type="Pfam" id="PF01734">
    <property type="entry name" value="Patatin"/>
    <property type="match status" value="1"/>
</dbReference>
<keyword evidence="3 4" id="KW-0443">Lipid metabolism</keyword>
<dbReference type="RefSeq" id="WP_345919055.1">
    <property type="nucleotide sequence ID" value="NZ_JBDIVE010000003.1"/>
</dbReference>
<dbReference type="PROSITE" id="PS51257">
    <property type="entry name" value="PROKAR_LIPOPROTEIN"/>
    <property type="match status" value="1"/>
</dbReference>
<keyword evidence="2 4" id="KW-0442">Lipid degradation</keyword>
<evidence type="ECO:0000256" key="2">
    <source>
        <dbReference type="ARBA" id="ARBA00022963"/>
    </source>
</evidence>
<keyword evidence="5" id="KW-0732">Signal</keyword>
<accession>A0ABU9YX25</accession>
<protein>
    <submittedName>
        <fullName evidence="7">Patatin-like phospholipase family protein</fullName>
    </submittedName>
</protein>
<evidence type="ECO:0000313" key="7">
    <source>
        <dbReference type="EMBL" id="MEN3068285.1"/>
    </source>
</evidence>
<dbReference type="EMBL" id="JBDIVE010000003">
    <property type="protein sequence ID" value="MEN3068285.1"/>
    <property type="molecule type" value="Genomic_DNA"/>
</dbReference>
<comment type="caution">
    <text evidence="4">Lacks conserved residue(s) required for the propagation of feature annotation.</text>
</comment>
<keyword evidence="8" id="KW-1185">Reference proteome</keyword>
<name>A0ABU9YX25_9RHOO</name>
<evidence type="ECO:0000313" key="8">
    <source>
        <dbReference type="Proteomes" id="UP001410394"/>
    </source>
</evidence>
<dbReference type="CDD" id="cd07205">
    <property type="entry name" value="Pat_PNPLA6_PNPLA7_NTE1_like"/>
    <property type="match status" value="1"/>
</dbReference>
<feature type="active site" description="Nucleophile" evidence="4">
    <location>
        <position position="83"/>
    </location>
</feature>
<reference evidence="7 8" key="1">
    <citation type="journal article" date="2018" name="Int. J. Syst. Evol. Microbiol.">
        <title>Uliginosibacterium sediminicola sp. nov., isolated from freshwater sediment.</title>
        <authorList>
            <person name="Hwang W.M."/>
            <person name="Kim S.M."/>
            <person name="Kang K."/>
            <person name="Ahn T.Y."/>
        </authorList>
    </citation>
    <scope>NUCLEOTIDE SEQUENCE [LARGE SCALE GENOMIC DNA]</scope>
    <source>
        <strain evidence="7 8">M1-21</strain>
    </source>
</reference>
<organism evidence="7 8">
    <name type="scientific">Uliginosibacterium sediminicola</name>
    <dbReference type="NCBI Taxonomy" id="2024550"/>
    <lineage>
        <taxon>Bacteria</taxon>
        <taxon>Pseudomonadati</taxon>
        <taxon>Pseudomonadota</taxon>
        <taxon>Betaproteobacteria</taxon>
        <taxon>Rhodocyclales</taxon>
        <taxon>Zoogloeaceae</taxon>
        <taxon>Uliginosibacterium</taxon>
    </lineage>
</organism>
<dbReference type="PANTHER" id="PTHR14226:SF76">
    <property type="entry name" value="NTE FAMILY PROTEIN RSSA"/>
    <property type="match status" value="1"/>
</dbReference>
<dbReference type="PANTHER" id="PTHR14226">
    <property type="entry name" value="NEUROPATHY TARGET ESTERASE/SWISS CHEESE D.MELANOGASTER"/>
    <property type="match status" value="1"/>
</dbReference>
<comment type="caution">
    <text evidence="7">The sequence shown here is derived from an EMBL/GenBank/DDBJ whole genome shotgun (WGS) entry which is preliminary data.</text>
</comment>
<evidence type="ECO:0000256" key="4">
    <source>
        <dbReference type="PROSITE-ProRule" id="PRU01161"/>
    </source>
</evidence>
<proteinExistence type="predicted"/>
<sequence length="301" mass="31705">MNRRRFLSGLSASLPLLAGLSACSVLERSDKPEQPPVALPQPKPRPKLALALGGGAARGFAHIGVIKALETSGIKPDIVVGTSAGAIVGSLYASGIDAFALQKLAGQLDESAFTEWALFDRGLLKGESIERFVNQQVGNRPIEQLKRRFAAVATDLANGEMMVFGQGNTGLAVRASATVPGVFAPTLIRGREYVDGGLVSPIPVRAARQLGADVVIAVDISARPSGKKNESSIDLMLDTIAIMGRTIGERELAEADVVVQPDLRGLPATNFQQRNEAIRQGEIAGFAALARIREKLAAASH</sequence>
<keyword evidence="1 4" id="KW-0378">Hydrolase</keyword>
<dbReference type="PROSITE" id="PS51635">
    <property type="entry name" value="PNPLA"/>
    <property type="match status" value="1"/>
</dbReference>